<sequence>MREYRDDYVRSGEYIDILIAPWWQRFGRDVAEALRGVDAQAGPLVDIGAGGGQGTRLAAEVLPEAEVLAVEPSPLLRGVLLSRVAERPDLRERVSVVAEDLLSARLPERICGALAMNVIGHFDPDGRERVWSLLARRLSPRGRIALNLSEPLRPARVPRAPMGEARVGRGRCVGWAAAEPSGPESVTWYMEYEVHDGLGGVRTSRTDYTWWTLDEAGLRAETARHGLAVSAFGPAGAGLFVLSHGRG</sequence>
<dbReference type="OrthoDB" id="4528595at2"/>
<dbReference type="CDD" id="cd02440">
    <property type="entry name" value="AdoMet_MTases"/>
    <property type="match status" value="1"/>
</dbReference>
<evidence type="ECO:0000313" key="3">
    <source>
        <dbReference type="Proteomes" id="UP000190637"/>
    </source>
</evidence>
<dbReference type="InterPro" id="IPR041698">
    <property type="entry name" value="Methyltransf_25"/>
</dbReference>
<dbReference type="SUPFAM" id="SSF53335">
    <property type="entry name" value="S-adenosyl-L-methionine-dependent methyltransferases"/>
    <property type="match status" value="1"/>
</dbReference>
<dbReference type="AlphaFoldDB" id="A0A1T4NKQ7"/>
<dbReference type="InterPro" id="IPR029063">
    <property type="entry name" value="SAM-dependent_MTases_sf"/>
</dbReference>
<dbReference type="RefSeq" id="WP_078760858.1">
    <property type="nucleotide sequence ID" value="NZ_FUWS01000003.1"/>
</dbReference>
<gene>
    <name evidence="2" type="ORF">SAMN02745673_01484</name>
</gene>
<protein>
    <recommendedName>
        <fullName evidence="1">Methyltransferase domain-containing protein</fullName>
    </recommendedName>
</protein>
<evidence type="ECO:0000259" key="1">
    <source>
        <dbReference type="Pfam" id="PF13649"/>
    </source>
</evidence>
<feature type="domain" description="Methyltransferase" evidence="1">
    <location>
        <begin position="45"/>
        <end position="142"/>
    </location>
</feature>
<dbReference type="Pfam" id="PF13649">
    <property type="entry name" value="Methyltransf_25"/>
    <property type="match status" value="1"/>
</dbReference>
<evidence type="ECO:0000313" key="2">
    <source>
        <dbReference type="EMBL" id="SJZ79723.1"/>
    </source>
</evidence>
<dbReference type="EMBL" id="FUWS01000003">
    <property type="protein sequence ID" value="SJZ79723.1"/>
    <property type="molecule type" value="Genomic_DNA"/>
</dbReference>
<dbReference type="STRING" id="1122192.SAMN02745673_01484"/>
<dbReference type="Gene3D" id="3.40.50.150">
    <property type="entry name" value="Vaccinia Virus protein VP39"/>
    <property type="match status" value="1"/>
</dbReference>
<reference evidence="2 3" key="1">
    <citation type="submission" date="2017-02" db="EMBL/GenBank/DDBJ databases">
        <authorList>
            <person name="Peterson S.W."/>
        </authorList>
    </citation>
    <scope>NUCLEOTIDE SEQUENCE [LARGE SCALE GENOMIC DNA]</scope>
    <source>
        <strain evidence="2 3">DSM 45154</strain>
    </source>
</reference>
<keyword evidence="3" id="KW-1185">Reference proteome</keyword>
<dbReference type="Proteomes" id="UP000190637">
    <property type="component" value="Unassembled WGS sequence"/>
</dbReference>
<accession>A0A1T4NKQ7</accession>
<name>A0A1T4NKQ7_9ACTN</name>
<organism evidence="2 3">
    <name type="scientific">Marinactinospora thermotolerans DSM 45154</name>
    <dbReference type="NCBI Taxonomy" id="1122192"/>
    <lineage>
        <taxon>Bacteria</taxon>
        <taxon>Bacillati</taxon>
        <taxon>Actinomycetota</taxon>
        <taxon>Actinomycetes</taxon>
        <taxon>Streptosporangiales</taxon>
        <taxon>Nocardiopsidaceae</taxon>
        <taxon>Marinactinospora</taxon>
    </lineage>
</organism>
<proteinExistence type="predicted"/>